<comment type="subcellular location">
    <subcellularLocation>
        <location evidence="1">Nucleus</location>
    </subcellularLocation>
</comment>
<evidence type="ECO:0000256" key="9">
    <source>
        <dbReference type="ARBA" id="ARBA00023242"/>
    </source>
</evidence>
<gene>
    <name evidence="13" type="primary">NCL1</name>
    <name evidence="13" type="ORF">FIM1_1837</name>
</gene>
<dbReference type="InterPro" id="IPR001678">
    <property type="entry name" value="MeTrfase_RsmB-F_NOP2_dom"/>
</dbReference>
<dbReference type="InterPro" id="IPR018314">
    <property type="entry name" value="RsmB/NOL1/NOP2-like_CS"/>
</dbReference>
<feature type="binding site" evidence="10">
    <location>
        <position position="258"/>
    </location>
    <ligand>
        <name>S-adenosyl-L-methionine</name>
        <dbReference type="ChEBI" id="CHEBI:59789"/>
    </ligand>
</feature>
<reference evidence="13 14" key="2">
    <citation type="submission" date="2019-11" db="EMBL/GenBank/DDBJ databases">
        <authorList>
            <person name="Lu H."/>
        </authorList>
    </citation>
    <scope>NUCLEOTIDE SEQUENCE [LARGE SCALE GENOMIC DNA]</scope>
    <source>
        <strain evidence="13 14">FIM1</strain>
    </source>
</reference>
<dbReference type="Gene3D" id="3.40.50.150">
    <property type="entry name" value="Vaccinia Virus protein VP39"/>
    <property type="match status" value="1"/>
</dbReference>
<evidence type="ECO:0000256" key="3">
    <source>
        <dbReference type="ARBA" id="ARBA00022555"/>
    </source>
</evidence>
<dbReference type="PROSITE" id="PS51686">
    <property type="entry name" value="SAM_MT_RSMB_NOP"/>
    <property type="match status" value="1"/>
</dbReference>
<evidence type="ECO:0000256" key="2">
    <source>
        <dbReference type="ARBA" id="ARBA00007494"/>
    </source>
</evidence>
<dbReference type="CDD" id="cd02440">
    <property type="entry name" value="AdoMet_MTases"/>
    <property type="match status" value="1"/>
</dbReference>
<comment type="similarity">
    <text evidence="2 10">Belongs to the class I-like SAM-binding methyltransferase superfamily. RsmB/NOP family.</text>
</comment>
<keyword evidence="6 10" id="KW-0949">S-adenosyl-L-methionine</keyword>
<evidence type="ECO:0000256" key="6">
    <source>
        <dbReference type="ARBA" id="ARBA00022691"/>
    </source>
</evidence>
<name>A0ABX6ES63_KLUMA</name>
<dbReference type="EMBL" id="CP015056">
    <property type="protein sequence ID" value="QGN15150.1"/>
    <property type="molecule type" value="Genomic_DNA"/>
</dbReference>
<keyword evidence="14" id="KW-1185">Reference proteome</keyword>
<evidence type="ECO:0000256" key="5">
    <source>
        <dbReference type="ARBA" id="ARBA00022679"/>
    </source>
</evidence>
<dbReference type="Proteomes" id="UP000422736">
    <property type="component" value="Chromosome 3"/>
</dbReference>
<evidence type="ECO:0000256" key="4">
    <source>
        <dbReference type="ARBA" id="ARBA00022603"/>
    </source>
</evidence>
<feature type="binding site" evidence="10">
    <location>
        <position position="202"/>
    </location>
    <ligand>
        <name>S-adenosyl-L-methionine</name>
        <dbReference type="ChEBI" id="CHEBI:59789"/>
    </ligand>
</feature>
<feature type="compositionally biased region" description="Basic residues" evidence="11">
    <location>
        <begin position="1"/>
        <end position="12"/>
    </location>
</feature>
<evidence type="ECO:0000313" key="13">
    <source>
        <dbReference type="EMBL" id="QGN15150.1"/>
    </source>
</evidence>
<feature type="region of interest" description="Disordered" evidence="11">
    <location>
        <begin position="416"/>
        <end position="463"/>
    </location>
</feature>
<feature type="binding site" evidence="10">
    <location>
        <begin position="173"/>
        <end position="179"/>
    </location>
    <ligand>
        <name>S-adenosyl-L-methionine</name>
        <dbReference type="ChEBI" id="CHEBI:59789"/>
    </ligand>
</feature>
<dbReference type="Pfam" id="PF25378">
    <property type="entry name" value="PUA_NSUN2"/>
    <property type="match status" value="1"/>
</dbReference>
<dbReference type="PANTHER" id="PTHR22808:SF1">
    <property type="entry name" value="RNA CYTOSINE-C(5)-METHYLTRANSFERASE NSUN2-RELATED"/>
    <property type="match status" value="1"/>
</dbReference>
<dbReference type="Pfam" id="PF25376">
    <property type="entry name" value="Pre-PUA_NSUN2"/>
    <property type="match status" value="1"/>
</dbReference>
<evidence type="ECO:0000256" key="1">
    <source>
        <dbReference type="ARBA" id="ARBA00004123"/>
    </source>
</evidence>
<dbReference type="InterPro" id="IPR057286">
    <property type="entry name" value="PUA_NSUN2"/>
</dbReference>
<dbReference type="PRINTS" id="PR02008">
    <property type="entry name" value="RCMTFAMILY"/>
</dbReference>
<accession>A0ABX6ES63</accession>
<feature type="region of interest" description="Disordered" evidence="11">
    <location>
        <begin position="662"/>
        <end position="705"/>
    </location>
</feature>
<organism evidence="13 14">
    <name type="scientific">Kluyveromyces marxianus</name>
    <name type="common">Yeast</name>
    <name type="synonym">Candida kefyr</name>
    <dbReference type="NCBI Taxonomy" id="4911"/>
    <lineage>
        <taxon>Eukaryota</taxon>
        <taxon>Fungi</taxon>
        <taxon>Dikarya</taxon>
        <taxon>Ascomycota</taxon>
        <taxon>Saccharomycotina</taxon>
        <taxon>Saccharomycetes</taxon>
        <taxon>Saccharomycetales</taxon>
        <taxon>Saccharomycetaceae</taxon>
        <taxon>Kluyveromyces</taxon>
    </lineage>
</organism>
<dbReference type="PANTHER" id="PTHR22808">
    <property type="entry name" value="NCL1 YEAST -RELATED NOL1/NOP2/FMU SUN DOMAIN-CONTAINING"/>
    <property type="match status" value="1"/>
</dbReference>
<dbReference type="Pfam" id="PF01189">
    <property type="entry name" value="Methyltr_RsmB-F"/>
    <property type="match status" value="1"/>
</dbReference>
<dbReference type="InterPro" id="IPR023270">
    <property type="entry name" value="RCMT_NCL1"/>
</dbReference>
<dbReference type="PROSITE" id="PS01153">
    <property type="entry name" value="NOL1_NOP2_SUN"/>
    <property type="match status" value="1"/>
</dbReference>
<keyword evidence="7" id="KW-0819">tRNA processing</keyword>
<sequence length="705" mass="80000">MARRKNQKKGQKKTFGTRDDSNNQKNWTELVKENAKWESYYKDLGVIPEEEWDTFKKTCQTQLPLTFRITGSRKHAKEVLQLFQENHLPNLTNVVWEGETVKPPMALPWYPQNLGWQLDVSKSVIRKNEQFSRMQRFLVVENAVGNISRQEAVSMIPPIVLDVKPEHYVLDMCAAPGSKTAQLIEALHAESDEPSGFVIANDADYKRSHMLVHQLKRLNSANLMVVNHDAQFFPRIKTANASGPVGPQFLKFDRILCDVPCSGDGTMRKNVNVWKDWNTGSGLGLHIVQFNILDRGLNLLKEGGKLVYSTCSMNPIENEAVVAAALRKWGDKIRLVNCDDQLPGLVRSKGITQWKVYDKQFEIREKGHENCLDSWFPPSAEEVEKFNLDRCMRVYPHQQNTGGFFITVFEKIDTTSTPPPAATATATATANEEEQAQEPELKKAKVDTSSTASHIQKKEKLPRDANEEPFVFVDPNHPQLAKCWSFYGIDDKFDKSSCLVRNATGEPTRTIYHVATPLKQLIVNNEDRLKIVYSGVKLFVSQRSDIDCSWRIQSESLPIMKQHMHSDRIVPGNMEMLKKLLTEAFPRYDDLIAENVDPEFVSKTQKLSAGCTFIKVDRNDPSKEDLFLPIWNGSKCINLMVCKEDAHELLYRIFGIETTSKQNPKAEHLAKKAQEESANTEGESEKEPTVGTEAETEAEADVKTE</sequence>
<evidence type="ECO:0000256" key="7">
    <source>
        <dbReference type="ARBA" id="ARBA00022694"/>
    </source>
</evidence>
<feature type="compositionally biased region" description="Basic and acidic residues" evidence="11">
    <location>
        <begin position="664"/>
        <end position="675"/>
    </location>
</feature>
<feature type="domain" description="SAM-dependent MTase RsmB/NOP-type" evidence="12">
    <location>
        <begin position="55"/>
        <end position="412"/>
    </location>
</feature>
<evidence type="ECO:0000256" key="8">
    <source>
        <dbReference type="ARBA" id="ARBA00022884"/>
    </source>
</evidence>
<keyword evidence="3" id="KW-0820">tRNA-binding</keyword>
<dbReference type="InterPro" id="IPR029063">
    <property type="entry name" value="SAM-dependent_MTases_sf"/>
</dbReference>
<feature type="region of interest" description="Disordered" evidence="11">
    <location>
        <begin position="1"/>
        <end position="26"/>
    </location>
</feature>
<keyword evidence="8 10" id="KW-0694">RNA-binding</keyword>
<feature type="binding site" evidence="10">
    <location>
        <position position="229"/>
    </location>
    <ligand>
        <name>S-adenosyl-L-methionine</name>
        <dbReference type="ChEBI" id="CHEBI:59789"/>
    </ligand>
</feature>
<keyword evidence="4 10" id="KW-0489">Methyltransferase</keyword>
<proteinExistence type="inferred from homology"/>
<reference evidence="13 14" key="1">
    <citation type="submission" date="2016-03" db="EMBL/GenBank/DDBJ databases">
        <title>How can Kluyveromyces marxianus grow so fast - potential evolutionary course in Saccharomyces Complex revealed by comparative genomics.</title>
        <authorList>
            <person name="Mo W."/>
            <person name="Lu W."/>
            <person name="Yang X."/>
            <person name="Qi J."/>
            <person name="Lv H."/>
        </authorList>
    </citation>
    <scope>NUCLEOTIDE SEQUENCE [LARGE SCALE GENOMIC DNA]</scope>
    <source>
        <strain evidence="13 14">FIM1</strain>
    </source>
</reference>
<feature type="active site" description="Nucleophile" evidence="10">
    <location>
        <position position="311"/>
    </location>
</feature>
<dbReference type="InterPro" id="IPR023267">
    <property type="entry name" value="RCMT"/>
</dbReference>
<keyword evidence="5 10" id="KW-0808">Transferase</keyword>
<evidence type="ECO:0000256" key="11">
    <source>
        <dbReference type="SAM" id="MobiDB-lite"/>
    </source>
</evidence>
<dbReference type="SUPFAM" id="SSF53335">
    <property type="entry name" value="S-adenosyl-L-methionine-dependent methyltransferases"/>
    <property type="match status" value="1"/>
</dbReference>
<evidence type="ECO:0000313" key="14">
    <source>
        <dbReference type="Proteomes" id="UP000422736"/>
    </source>
</evidence>
<dbReference type="InterPro" id="IPR057285">
    <property type="entry name" value="Pre-PUA_NSUN2"/>
</dbReference>
<dbReference type="InterPro" id="IPR049560">
    <property type="entry name" value="MeTrfase_RsmB-F_NOP2_cat"/>
</dbReference>
<evidence type="ECO:0000256" key="10">
    <source>
        <dbReference type="PROSITE-ProRule" id="PRU01023"/>
    </source>
</evidence>
<dbReference type="PRINTS" id="PR02011">
    <property type="entry name" value="RCMTNCL1"/>
</dbReference>
<evidence type="ECO:0000259" key="12">
    <source>
        <dbReference type="PROSITE" id="PS51686"/>
    </source>
</evidence>
<keyword evidence="9" id="KW-0539">Nucleus</keyword>
<protein>
    <submittedName>
        <fullName evidence="13">tRNA (Cytosine-5-)-methyltransferase NCL1</fullName>
    </submittedName>
</protein>